<name>A0A0A9GKD1_ARUDO</name>
<proteinExistence type="predicted"/>
<dbReference type="EMBL" id="GBRH01174890">
    <property type="protein sequence ID" value="JAE23006.1"/>
    <property type="molecule type" value="Transcribed_RNA"/>
</dbReference>
<reference evidence="1" key="1">
    <citation type="submission" date="2014-09" db="EMBL/GenBank/DDBJ databases">
        <authorList>
            <person name="Magalhaes I.L.F."/>
            <person name="Oliveira U."/>
            <person name="Santos F.R."/>
            <person name="Vidigal T.H.D.A."/>
            <person name="Brescovit A.D."/>
            <person name="Santos A.J."/>
        </authorList>
    </citation>
    <scope>NUCLEOTIDE SEQUENCE</scope>
    <source>
        <tissue evidence="1">Shoot tissue taken approximately 20 cm above the soil surface</tissue>
    </source>
</reference>
<dbReference type="AlphaFoldDB" id="A0A0A9GKD1"/>
<evidence type="ECO:0000313" key="1">
    <source>
        <dbReference type="EMBL" id="JAE23006.1"/>
    </source>
</evidence>
<sequence length="112" mass="11912">MLHAIFFTTGCARTATAAAMLRPSSDPSSLQRGIHGLSPSQCLRCSLLKLSQLQRVLGRSLPSKTPLTLNPLKVMTLIRSIVITAGSSSGRANPLWVGLLSGNLPRSDLMSL</sequence>
<protein>
    <submittedName>
        <fullName evidence="1">Uncharacterized protein</fullName>
    </submittedName>
</protein>
<organism evidence="1">
    <name type="scientific">Arundo donax</name>
    <name type="common">Giant reed</name>
    <name type="synonym">Donax arundinaceus</name>
    <dbReference type="NCBI Taxonomy" id="35708"/>
    <lineage>
        <taxon>Eukaryota</taxon>
        <taxon>Viridiplantae</taxon>
        <taxon>Streptophyta</taxon>
        <taxon>Embryophyta</taxon>
        <taxon>Tracheophyta</taxon>
        <taxon>Spermatophyta</taxon>
        <taxon>Magnoliopsida</taxon>
        <taxon>Liliopsida</taxon>
        <taxon>Poales</taxon>
        <taxon>Poaceae</taxon>
        <taxon>PACMAD clade</taxon>
        <taxon>Arundinoideae</taxon>
        <taxon>Arundineae</taxon>
        <taxon>Arundo</taxon>
    </lineage>
</organism>
<reference evidence="1" key="2">
    <citation type="journal article" date="2015" name="Data Brief">
        <title>Shoot transcriptome of the giant reed, Arundo donax.</title>
        <authorList>
            <person name="Barrero R.A."/>
            <person name="Guerrero F.D."/>
            <person name="Moolhuijzen P."/>
            <person name="Goolsby J.A."/>
            <person name="Tidwell J."/>
            <person name="Bellgard S.E."/>
            <person name="Bellgard M.I."/>
        </authorList>
    </citation>
    <scope>NUCLEOTIDE SEQUENCE</scope>
    <source>
        <tissue evidence="1">Shoot tissue taken approximately 20 cm above the soil surface</tissue>
    </source>
</reference>
<accession>A0A0A9GKD1</accession>